<dbReference type="PANTHER" id="PTHR18896:SF76">
    <property type="entry name" value="PHOSPHOLIPASE"/>
    <property type="match status" value="1"/>
</dbReference>
<dbReference type="InterPro" id="IPR025202">
    <property type="entry name" value="PLD-like_dom"/>
</dbReference>
<evidence type="ECO:0000256" key="9">
    <source>
        <dbReference type="ARBA" id="ARBA00029594"/>
    </source>
</evidence>
<evidence type="ECO:0000256" key="2">
    <source>
        <dbReference type="ARBA" id="ARBA00003145"/>
    </source>
</evidence>
<evidence type="ECO:0000256" key="10">
    <source>
        <dbReference type="SAM" id="MobiDB-lite"/>
    </source>
</evidence>
<comment type="function">
    <text evidence="2">Could be a virulence factor.</text>
</comment>
<feature type="region of interest" description="Disordered" evidence="10">
    <location>
        <begin position="164"/>
        <end position="184"/>
    </location>
</feature>
<keyword evidence="7" id="KW-0378">Hydrolase</keyword>
<comment type="caution">
    <text evidence="12">The sequence shown here is derived from an EMBL/GenBank/DDBJ whole genome shotgun (WGS) entry which is preliminary data.</text>
</comment>
<dbReference type="SMART" id="SM00155">
    <property type="entry name" value="PLDc"/>
    <property type="match status" value="2"/>
</dbReference>
<gene>
    <name evidence="12" type="ORF">MAE02_69770</name>
</gene>
<evidence type="ECO:0000256" key="3">
    <source>
        <dbReference type="ARBA" id="ARBA00004613"/>
    </source>
</evidence>
<evidence type="ECO:0000259" key="11">
    <source>
        <dbReference type="PROSITE" id="PS50035"/>
    </source>
</evidence>
<organism evidence="12 13">
    <name type="scientific">Microvirga aerophila</name>
    <dbReference type="NCBI Taxonomy" id="670291"/>
    <lineage>
        <taxon>Bacteria</taxon>
        <taxon>Pseudomonadati</taxon>
        <taxon>Pseudomonadota</taxon>
        <taxon>Alphaproteobacteria</taxon>
        <taxon>Hyphomicrobiales</taxon>
        <taxon>Methylobacteriaceae</taxon>
        <taxon>Microvirga</taxon>
    </lineage>
</organism>
<name>A0A512C510_9HYPH</name>
<feature type="domain" description="PLD phosphodiesterase" evidence="11">
    <location>
        <begin position="137"/>
        <end position="164"/>
    </location>
</feature>
<dbReference type="Proteomes" id="UP000321085">
    <property type="component" value="Unassembled WGS sequence"/>
</dbReference>
<evidence type="ECO:0000256" key="6">
    <source>
        <dbReference type="ARBA" id="ARBA00022737"/>
    </source>
</evidence>
<keyword evidence="5" id="KW-0964">Secreted</keyword>
<dbReference type="PANTHER" id="PTHR18896">
    <property type="entry name" value="PHOSPHOLIPASE D"/>
    <property type="match status" value="1"/>
</dbReference>
<dbReference type="GO" id="GO:0004630">
    <property type="term" value="F:phospholipase D activity"/>
    <property type="evidence" value="ECO:0007669"/>
    <property type="project" value="UniProtKB-EC"/>
</dbReference>
<evidence type="ECO:0000313" key="13">
    <source>
        <dbReference type="Proteomes" id="UP000321085"/>
    </source>
</evidence>
<dbReference type="GO" id="GO:0005576">
    <property type="term" value="C:extracellular region"/>
    <property type="evidence" value="ECO:0007669"/>
    <property type="project" value="UniProtKB-SubCell"/>
</dbReference>
<feature type="compositionally biased region" description="Basic and acidic residues" evidence="10">
    <location>
        <begin position="164"/>
        <end position="176"/>
    </location>
</feature>
<keyword evidence="8" id="KW-0443">Lipid metabolism</keyword>
<sequence length="487" mass="54393">MQRVGTTERTAVRVLQPGHTCWRIEQADRVALIVDAAEYFRAARSAMLKAQHSIFLIGWDFDTRIDLDPTDGTDEYPRLLGAFLTWLADTRPGLHINILKWDLGTVKALWRGTTLFRVAQWALHERITFKLDGAHPPGAAHHHKIVVIDDAIAFCGGIDMTGDRWDTSEHRDDDPRRRRPFTRRAYGPWHDATTAVSGPAAKALGDHARERWERASGEILAPPPTGSDPWPEGLPVDMNDVAVAIARTIPAYDTQAEVREIEALCFTAIAAARRSVYLESQYFASRAIAEAIAQRLSEPDGPEFVIINPESAEGWLEEEAMGSARARLLAILGRRDCFGRLRVYTPVTEGGQPIYVHAKIMIVDDRLLRVGSSNLNNRSMGYDTECDLAFETDDDADVAHVIRSFRARLLAEHLGRSPEQVTAIVAERRSLIAAIEVLSGPGRSLRPFDPPEINDAEKALADNELLDPERPRTLWQALSRPYLAILR</sequence>
<evidence type="ECO:0000256" key="7">
    <source>
        <dbReference type="ARBA" id="ARBA00022801"/>
    </source>
</evidence>
<evidence type="ECO:0000256" key="5">
    <source>
        <dbReference type="ARBA" id="ARBA00022525"/>
    </source>
</evidence>
<dbReference type="Pfam" id="PF13091">
    <property type="entry name" value="PLDc_2"/>
    <property type="match status" value="1"/>
</dbReference>
<reference evidence="12 13" key="1">
    <citation type="submission" date="2019-07" db="EMBL/GenBank/DDBJ databases">
        <title>Whole genome shotgun sequence of Microvirga aerophila NBRC 106136.</title>
        <authorList>
            <person name="Hosoyama A."/>
            <person name="Uohara A."/>
            <person name="Ohji S."/>
            <person name="Ichikawa N."/>
        </authorList>
    </citation>
    <scope>NUCLEOTIDE SEQUENCE [LARGE SCALE GENOMIC DNA]</scope>
    <source>
        <strain evidence="12 13">NBRC 106136</strain>
    </source>
</reference>
<dbReference type="OrthoDB" id="8828485at2"/>
<dbReference type="CDD" id="cd09143">
    <property type="entry name" value="PLDc_vPLD1_2_like_bac_2"/>
    <property type="match status" value="1"/>
</dbReference>
<evidence type="ECO:0000256" key="4">
    <source>
        <dbReference type="ARBA" id="ARBA00018392"/>
    </source>
</evidence>
<dbReference type="Pfam" id="PF00614">
    <property type="entry name" value="PLDc"/>
    <property type="match status" value="1"/>
</dbReference>
<dbReference type="InterPro" id="IPR015679">
    <property type="entry name" value="PLipase_D_fam"/>
</dbReference>
<dbReference type="Gene3D" id="3.30.870.10">
    <property type="entry name" value="Endonuclease Chain A"/>
    <property type="match status" value="2"/>
</dbReference>
<dbReference type="CDD" id="cd09140">
    <property type="entry name" value="PLDc_vPLD1_2_like_bac_1"/>
    <property type="match status" value="1"/>
</dbReference>
<keyword evidence="13" id="KW-1185">Reference proteome</keyword>
<feature type="domain" description="PLD phosphodiesterase" evidence="11">
    <location>
        <begin position="352"/>
        <end position="379"/>
    </location>
</feature>
<dbReference type="PROSITE" id="PS50035">
    <property type="entry name" value="PLD"/>
    <property type="match status" value="2"/>
</dbReference>
<dbReference type="GO" id="GO:0009395">
    <property type="term" value="P:phospholipid catabolic process"/>
    <property type="evidence" value="ECO:0007669"/>
    <property type="project" value="TreeGrafter"/>
</dbReference>
<proteinExistence type="predicted"/>
<comment type="catalytic activity">
    <reaction evidence="1">
        <text>a 1,2-diacyl-sn-glycero-3-phosphocholine + H2O = a 1,2-diacyl-sn-glycero-3-phosphate + choline + H(+)</text>
        <dbReference type="Rhea" id="RHEA:14445"/>
        <dbReference type="ChEBI" id="CHEBI:15354"/>
        <dbReference type="ChEBI" id="CHEBI:15377"/>
        <dbReference type="ChEBI" id="CHEBI:15378"/>
        <dbReference type="ChEBI" id="CHEBI:57643"/>
        <dbReference type="ChEBI" id="CHEBI:58608"/>
        <dbReference type="EC" id="3.1.4.4"/>
    </reaction>
</comment>
<evidence type="ECO:0000256" key="8">
    <source>
        <dbReference type="ARBA" id="ARBA00023098"/>
    </source>
</evidence>
<comment type="subcellular location">
    <subcellularLocation>
        <location evidence="3">Secreted</location>
    </subcellularLocation>
</comment>
<keyword evidence="6" id="KW-0677">Repeat</keyword>
<protein>
    <recommendedName>
        <fullName evidence="4">Phospholipase D</fullName>
    </recommendedName>
    <alternativeName>
        <fullName evidence="9">Choline phosphatase</fullName>
    </alternativeName>
</protein>
<dbReference type="AlphaFoldDB" id="A0A512C510"/>
<dbReference type="EMBL" id="BJYU01000396">
    <property type="protein sequence ID" value="GEO19281.1"/>
    <property type="molecule type" value="Genomic_DNA"/>
</dbReference>
<evidence type="ECO:0000256" key="1">
    <source>
        <dbReference type="ARBA" id="ARBA00000798"/>
    </source>
</evidence>
<evidence type="ECO:0000313" key="12">
    <source>
        <dbReference type="EMBL" id="GEO19281.1"/>
    </source>
</evidence>
<dbReference type="InterPro" id="IPR001736">
    <property type="entry name" value="PLipase_D/transphosphatidylase"/>
</dbReference>
<dbReference type="SUPFAM" id="SSF56024">
    <property type="entry name" value="Phospholipase D/nuclease"/>
    <property type="match status" value="2"/>
</dbReference>
<accession>A0A512C510</accession>